<protein>
    <submittedName>
        <fullName evidence="2">Putative secreted protein</fullName>
    </submittedName>
</protein>
<feature type="region of interest" description="Disordered" evidence="1">
    <location>
        <begin position="1"/>
        <end position="120"/>
    </location>
</feature>
<feature type="region of interest" description="Disordered" evidence="1">
    <location>
        <begin position="166"/>
        <end position="228"/>
    </location>
</feature>
<evidence type="ECO:0000313" key="3">
    <source>
        <dbReference type="Proteomes" id="UP000184997"/>
    </source>
</evidence>
<evidence type="ECO:0000256" key="1">
    <source>
        <dbReference type="SAM" id="MobiDB-lite"/>
    </source>
</evidence>
<dbReference type="AlphaFoldDB" id="A0A1M4J3H5"/>
<sequence length="228" mass="23242">MRSLQSSAPLTARRRAAAGRSRHASPASSSAPATVRPGPCARPGVPTPAGASLAGTGPRTAAPVAAAPQRADRPDRPAAFAPPTAHARQGIAGRPLAGAKRGGAADRPARAGRQQPPRAGCGLRDAAICATSVLPLDAGAALDRMAWRIPGRADCAARTLDPSSAAGARKARCCATATTRGTGRARSPRQPARSPRQRPVRPQRGASGAAHGRRHAKIRAMNVPARPR</sequence>
<feature type="compositionally biased region" description="Low complexity" evidence="1">
    <location>
        <begin position="111"/>
        <end position="120"/>
    </location>
</feature>
<dbReference type="Proteomes" id="UP000184997">
    <property type="component" value="Unassembled WGS sequence"/>
</dbReference>
<organism evidence="2 3">
    <name type="scientific">Xanthomonas graminis pv. graminis</name>
    <dbReference type="NCBI Taxonomy" id="134874"/>
    <lineage>
        <taxon>Bacteria</taxon>
        <taxon>Pseudomonadati</taxon>
        <taxon>Pseudomonadota</taxon>
        <taxon>Gammaproteobacteria</taxon>
        <taxon>Lysobacterales</taxon>
        <taxon>Lysobacteraceae</taxon>
        <taxon>Xanthomonas</taxon>
        <taxon>Xanthomonas translucens group</taxon>
        <taxon>Xanthomonas graminis</taxon>
    </lineage>
</organism>
<name>A0A1M4J3H5_9XANT</name>
<feature type="compositionally biased region" description="Low complexity" evidence="1">
    <location>
        <begin position="166"/>
        <end position="194"/>
    </location>
</feature>
<feature type="compositionally biased region" description="Low complexity" evidence="1">
    <location>
        <begin position="54"/>
        <end position="69"/>
    </location>
</feature>
<gene>
    <name evidence="2" type="ORF">XTGNCPPB3709_0092</name>
</gene>
<dbReference type="EMBL" id="FLUK01000010">
    <property type="protein sequence ID" value="SBV86200.1"/>
    <property type="molecule type" value="Genomic_DNA"/>
</dbReference>
<proteinExistence type="predicted"/>
<feature type="compositionally biased region" description="Low complexity" evidence="1">
    <location>
        <begin position="24"/>
        <end position="33"/>
    </location>
</feature>
<reference evidence="3" key="1">
    <citation type="submission" date="2016-07" db="EMBL/GenBank/DDBJ databases">
        <authorList>
            <person name="Florea S."/>
            <person name="Webb J.S."/>
            <person name="Jaromczyk J."/>
            <person name="Schardl C.L."/>
        </authorList>
    </citation>
    <scope>NUCLEOTIDE SEQUENCE [LARGE SCALE GENOMIC DNA]</scope>
</reference>
<feature type="compositionally biased region" description="Low complexity" evidence="1">
    <location>
        <begin position="1"/>
        <end position="11"/>
    </location>
</feature>
<accession>A0A1M4J3H5</accession>
<evidence type="ECO:0000313" key="2">
    <source>
        <dbReference type="EMBL" id="SBV86200.1"/>
    </source>
</evidence>
<feature type="compositionally biased region" description="Basic residues" evidence="1">
    <location>
        <begin position="12"/>
        <end position="23"/>
    </location>
</feature>